<reference evidence="2" key="1">
    <citation type="journal article" date="2022" name="J Environ Chem Eng">
        <title>Biodegradation of petroleum oil using a constructed nonpathogenic and heavy metal-tolerant bacterial consortium isolated from marine sponges.</title>
        <authorList>
            <person name="Dechsakulwatana C."/>
            <person name="Rungsihiranrut A."/>
            <person name="Muangchinda C."/>
            <person name="Ningthoujam R."/>
            <person name="Klankeo P."/>
            <person name="Pinyakong O."/>
        </authorList>
    </citation>
    <scope>NUCLEOTIDE SEQUENCE</scope>
    <source>
        <strain evidence="2">TL01-2</strain>
    </source>
</reference>
<evidence type="ECO:0000256" key="1">
    <source>
        <dbReference type="SAM" id="MobiDB-lite"/>
    </source>
</evidence>
<organism evidence="2 3">
    <name type="scientific">Priestia aryabhattai</name>
    <name type="common">Bacillus aryabhattai</name>
    <dbReference type="NCBI Taxonomy" id="412384"/>
    <lineage>
        <taxon>Bacteria</taxon>
        <taxon>Bacillati</taxon>
        <taxon>Bacillota</taxon>
        <taxon>Bacilli</taxon>
        <taxon>Bacillales</taxon>
        <taxon>Bacillaceae</taxon>
        <taxon>Priestia</taxon>
    </lineage>
</organism>
<reference evidence="2" key="2">
    <citation type="submission" date="2022-12" db="EMBL/GenBank/DDBJ databases">
        <authorList>
            <person name="Dechsakulwatana C."/>
            <person name="Rungsihiranrut A."/>
            <person name="Muangchinda C."/>
            <person name="Ningthoujam R."/>
            <person name="Klankeo P."/>
            <person name="Pinyakong O."/>
        </authorList>
    </citation>
    <scope>NUCLEOTIDE SEQUENCE</scope>
    <source>
        <strain evidence="2">TL01-2</strain>
    </source>
</reference>
<dbReference type="EMBL" id="JAPTGD010000020">
    <property type="protein sequence ID" value="MDU9695804.1"/>
    <property type="molecule type" value="Genomic_DNA"/>
</dbReference>
<dbReference type="InterPro" id="IPR009241">
    <property type="entry name" value="HigB-like"/>
</dbReference>
<dbReference type="InterPro" id="IPR035093">
    <property type="entry name" value="RelE/ParE_toxin_dom_sf"/>
</dbReference>
<dbReference type="Pfam" id="PF05973">
    <property type="entry name" value="Gp49"/>
    <property type="match status" value="1"/>
</dbReference>
<evidence type="ECO:0000313" key="2">
    <source>
        <dbReference type="EMBL" id="MDU9695804.1"/>
    </source>
</evidence>
<accession>A0AAX6NJZ6</accession>
<feature type="region of interest" description="Disordered" evidence="1">
    <location>
        <begin position="97"/>
        <end position="128"/>
    </location>
</feature>
<dbReference type="SUPFAM" id="SSF143011">
    <property type="entry name" value="RelE-like"/>
    <property type="match status" value="1"/>
</dbReference>
<proteinExistence type="predicted"/>
<dbReference type="AlphaFoldDB" id="A0AAX6NJZ6"/>
<sequence>MLEILYYADSRGCQPVLDWVKEMKKYEPAVWRKFYQLQIMLMENGQLIQQGKIKRDDIKKLKGTDDIWQLRVKDDRVLCFYYANEAIVFTNHFRKKQNSTPQSEIDRAENRKEEYEAKKSLNPTQSNS</sequence>
<dbReference type="Proteomes" id="UP001269400">
    <property type="component" value="Unassembled WGS sequence"/>
</dbReference>
<evidence type="ECO:0000313" key="3">
    <source>
        <dbReference type="Proteomes" id="UP001269400"/>
    </source>
</evidence>
<feature type="compositionally biased region" description="Basic and acidic residues" evidence="1">
    <location>
        <begin position="104"/>
        <end position="119"/>
    </location>
</feature>
<name>A0AAX6NJZ6_PRIAR</name>
<comment type="caution">
    <text evidence="2">The sequence shown here is derived from an EMBL/GenBank/DDBJ whole genome shotgun (WGS) entry which is preliminary data.</text>
</comment>
<protein>
    <submittedName>
        <fullName evidence="2">Type II toxin-antitoxin system RelE/ParE family toxin</fullName>
    </submittedName>
</protein>
<gene>
    <name evidence="2" type="ORF">O0Q50_32065</name>
</gene>
<dbReference type="RefSeq" id="WP_316911743.1">
    <property type="nucleotide sequence ID" value="NZ_JAPTGD010000020.1"/>
</dbReference>